<name>A0ABY7DE12_MYAAR</name>
<dbReference type="Proteomes" id="UP001164746">
    <property type="component" value="Chromosome 2"/>
</dbReference>
<gene>
    <name evidence="3" type="ORF">MAR_028577</name>
</gene>
<evidence type="ECO:0000313" key="4">
    <source>
        <dbReference type="Proteomes" id="UP001164746"/>
    </source>
</evidence>
<dbReference type="SUPFAM" id="SSF51735">
    <property type="entry name" value="NAD(P)-binding Rossmann-fold domains"/>
    <property type="match status" value="1"/>
</dbReference>
<evidence type="ECO:0000256" key="1">
    <source>
        <dbReference type="ARBA" id="ARBA00006484"/>
    </source>
</evidence>
<dbReference type="Gene3D" id="3.40.50.720">
    <property type="entry name" value="NAD(P)-binding Rossmann-like Domain"/>
    <property type="match status" value="1"/>
</dbReference>
<dbReference type="PANTHER" id="PTHR43115">
    <property type="entry name" value="DEHYDROGENASE/REDUCTASE SDR FAMILY MEMBER 11"/>
    <property type="match status" value="1"/>
</dbReference>
<evidence type="ECO:0000256" key="2">
    <source>
        <dbReference type="ARBA" id="ARBA00023002"/>
    </source>
</evidence>
<sequence>MERWVGRVALVTGMSSGIGRAIAKSLELADSLDGEKGSLTPILCDVRKEEQIQAMFEQIRSQLGGVDSISPGLVETEFSHRMFTHKQEVAVAKYSQFENLKPEDIADGVIYALGAPKHVQELVDSLDCEKGSLTPIMCDVSKEGQIQAMFEQVHEVSINPTEQP</sequence>
<proteinExistence type="inferred from homology"/>
<accession>A0ABY7DE12</accession>
<organism evidence="3 4">
    <name type="scientific">Mya arenaria</name>
    <name type="common">Soft-shell clam</name>
    <dbReference type="NCBI Taxonomy" id="6604"/>
    <lineage>
        <taxon>Eukaryota</taxon>
        <taxon>Metazoa</taxon>
        <taxon>Spiralia</taxon>
        <taxon>Lophotrochozoa</taxon>
        <taxon>Mollusca</taxon>
        <taxon>Bivalvia</taxon>
        <taxon>Autobranchia</taxon>
        <taxon>Heteroconchia</taxon>
        <taxon>Euheterodonta</taxon>
        <taxon>Imparidentia</taxon>
        <taxon>Neoheterodontei</taxon>
        <taxon>Myida</taxon>
        <taxon>Myoidea</taxon>
        <taxon>Myidae</taxon>
        <taxon>Mya</taxon>
    </lineage>
</organism>
<keyword evidence="2" id="KW-0560">Oxidoreductase</keyword>
<reference evidence="3" key="1">
    <citation type="submission" date="2022-11" db="EMBL/GenBank/DDBJ databases">
        <title>Centuries of genome instability and evolution in soft-shell clam transmissible cancer (bioRxiv).</title>
        <authorList>
            <person name="Hart S.F.M."/>
            <person name="Yonemitsu M.A."/>
            <person name="Giersch R.M."/>
            <person name="Beal B.F."/>
            <person name="Arriagada G."/>
            <person name="Davis B.W."/>
            <person name="Ostrander E.A."/>
            <person name="Goff S.P."/>
            <person name="Metzger M.J."/>
        </authorList>
    </citation>
    <scope>NUCLEOTIDE SEQUENCE</scope>
    <source>
        <strain evidence="3">MELC-2E11</strain>
        <tissue evidence="3">Siphon/mantle</tissue>
    </source>
</reference>
<dbReference type="EMBL" id="CP111013">
    <property type="protein sequence ID" value="WAQ95887.1"/>
    <property type="molecule type" value="Genomic_DNA"/>
</dbReference>
<dbReference type="PANTHER" id="PTHR43115:SF4">
    <property type="entry name" value="DEHYDROGENASE_REDUCTASE SDR FAMILY MEMBER 11"/>
    <property type="match status" value="1"/>
</dbReference>
<dbReference type="InterPro" id="IPR036291">
    <property type="entry name" value="NAD(P)-bd_dom_sf"/>
</dbReference>
<keyword evidence="4" id="KW-1185">Reference proteome</keyword>
<comment type="similarity">
    <text evidence="1">Belongs to the short-chain dehydrogenases/reductases (SDR) family.</text>
</comment>
<evidence type="ECO:0000313" key="3">
    <source>
        <dbReference type="EMBL" id="WAQ95887.1"/>
    </source>
</evidence>
<protein>
    <submittedName>
        <fullName evidence="3">DHR11-like protein</fullName>
    </submittedName>
</protein>